<dbReference type="Proteomes" id="UP000272464">
    <property type="component" value="Unassembled WGS sequence"/>
</dbReference>
<evidence type="ECO:0008006" key="4">
    <source>
        <dbReference type="Google" id="ProtNLM"/>
    </source>
</evidence>
<keyword evidence="1" id="KW-0472">Membrane</keyword>
<feature type="transmembrane region" description="Helical" evidence="1">
    <location>
        <begin position="155"/>
        <end position="174"/>
    </location>
</feature>
<name>A0A433XPL6_9BACL</name>
<evidence type="ECO:0000313" key="2">
    <source>
        <dbReference type="EMBL" id="RUT36041.1"/>
    </source>
</evidence>
<sequence>MPVVRNRVTAFFMNFLPGLGHLYWEKKIRCFFYMLFFCGFLLGGFSLALLSNSGEPFILGIVCAAIVWGVSMFDLFIVLLRDYPGQGNHTGYAHSAELSGRQDAERFFTILLSFVPGLGHFYMGLMQRGLSFLVAFFGTITMLVFVSGITNDSAFLIFLGVLPVIWLYCMFDAVQCIHRKQSGEIVTDRTLFDEWEVGRENGRRSKVIATLLSVIPGAGQMYLGLQRRGIQLMILFMGTFYIIDVIRLSLFLFLLPLIWFFSFFDGLQLTSRYGREPLTDKPLVEGLGNHKRLLGTVLLLLGLYYISLNLIVPYLASHYPGLWIEYRVNKYLKPFIVSVVLIGGGLKLLTGTKRKPSGVHVERRNFDEDRF</sequence>
<feature type="transmembrane region" description="Helical" evidence="1">
    <location>
        <begin position="31"/>
        <end position="51"/>
    </location>
</feature>
<evidence type="ECO:0000256" key="1">
    <source>
        <dbReference type="SAM" id="Phobius"/>
    </source>
</evidence>
<dbReference type="EMBL" id="RZNX01000001">
    <property type="protein sequence ID" value="RUT36041.1"/>
    <property type="molecule type" value="Genomic_DNA"/>
</dbReference>
<feature type="transmembrane region" description="Helical" evidence="1">
    <location>
        <begin position="245"/>
        <end position="264"/>
    </location>
</feature>
<dbReference type="OrthoDB" id="82335at2"/>
<feature type="transmembrane region" description="Helical" evidence="1">
    <location>
        <begin position="57"/>
        <end position="80"/>
    </location>
</feature>
<keyword evidence="1" id="KW-0812">Transmembrane</keyword>
<comment type="caution">
    <text evidence="2">The sequence shown here is derived from an EMBL/GenBank/DDBJ whole genome shotgun (WGS) entry which is preliminary data.</text>
</comment>
<keyword evidence="1" id="KW-1133">Transmembrane helix</keyword>
<reference evidence="2 3" key="1">
    <citation type="submission" date="2018-12" db="EMBL/GenBank/DDBJ databases">
        <authorList>
            <person name="Sun L."/>
            <person name="Chen Z."/>
        </authorList>
    </citation>
    <scope>NUCLEOTIDE SEQUENCE [LARGE SCALE GENOMIC DNA]</scope>
    <source>
        <strain evidence="2 3">3-5-3</strain>
    </source>
</reference>
<feature type="transmembrane region" description="Helical" evidence="1">
    <location>
        <begin position="207"/>
        <end position="225"/>
    </location>
</feature>
<dbReference type="AlphaFoldDB" id="A0A433XPL6"/>
<keyword evidence="3" id="KW-1185">Reference proteome</keyword>
<accession>A0A433XPL6</accession>
<feature type="transmembrane region" description="Helical" evidence="1">
    <location>
        <begin position="130"/>
        <end position="149"/>
    </location>
</feature>
<protein>
    <recommendedName>
        <fullName evidence="4">Multi-TM2 domain-containing protein</fullName>
    </recommendedName>
</protein>
<feature type="transmembrane region" description="Helical" evidence="1">
    <location>
        <begin position="293"/>
        <end position="316"/>
    </location>
</feature>
<dbReference type="RefSeq" id="WP_127197737.1">
    <property type="nucleotide sequence ID" value="NZ_RZNX01000001.1"/>
</dbReference>
<feature type="transmembrane region" description="Helical" evidence="1">
    <location>
        <begin position="331"/>
        <end position="349"/>
    </location>
</feature>
<proteinExistence type="predicted"/>
<evidence type="ECO:0000313" key="3">
    <source>
        <dbReference type="Proteomes" id="UP000272464"/>
    </source>
</evidence>
<gene>
    <name evidence="2" type="ORF">EJP77_03330</name>
</gene>
<organism evidence="2 3">
    <name type="scientific">Paenibacillus zeisoli</name>
    <dbReference type="NCBI Taxonomy" id="2496267"/>
    <lineage>
        <taxon>Bacteria</taxon>
        <taxon>Bacillati</taxon>
        <taxon>Bacillota</taxon>
        <taxon>Bacilli</taxon>
        <taxon>Bacillales</taxon>
        <taxon>Paenibacillaceae</taxon>
        <taxon>Paenibacillus</taxon>
    </lineage>
</organism>